<dbReference type="GO" id="GO:0003950">
    <property type="term" value="F:NAD+ poly-ADP-ribosyltransferase activity"/>
    <property type="evidence" value="ECO:0007669"/>
    <property type="project" value="InterPro"/>
</dbReference>
<dbReference type="Gene3D" id="3.20.170.30">
    <property type="match status" value="1"/>
</dbReference>
<evidence type="ECO:0000313" key="6">
    <source>
        <dbReference type="EMBL" id="GEO10979.1"/>
    </source>
</evidence>
<dbReference type="EMBL" id="BJYT01000014">
    <property type="protein sequence ID" value="GEO10979.1"/>
    <property type="molecule type" value="Genomic_DNA"/>
</dbReference>
<dbReference type="Proteomes" id="UP000321513">
    <property type="component" value="Unassembled WGS sequence"/>
</dbReference>
<dbReference type="GO" id="GO:0006388">
    <property type="term" value="P:tRNA splicing, via endonucleolytic cleavage and ligation"/>
    <property type="evidence" value="ECO:0007669"/>
    <property type="project" value="UniProtKB-UniRule"/>
</dbReference>
<evidence type="ECO:0000256" key="3">
    <source>
        <dbReference type="ARBA" id="ARBA00023027"/>
    </source>
</evidence>
<dbReference type="RefSeq" id="WP_174834621.1">
    <property type="nucleotide sequence ID" value="NZ_BJYT01000014.1"/>
</dbReference>
<evidence type="ECO:0000256" key="4">
    <source>
        <dbReference type="ARBA" id="ARBA00025212"/>
    </source>
</evidence>
<dbReference type="HAMAP" id="MF_00299">
    <property type="entry name" value="KptA"/>
    <property type="match status" value="1"/>
</dbReference>
<gene>
    <name evidence="5 6" type="primary">kptA</name>
    <name evidence="6" type="ORF">SAE01_34750</name>
</gene>
<organism evidence="6 7">
    <name type="scientific">Segetibacter aerophilus</name>
    <dbReference type="NCBI Taxonomy" id="670293"/>
    <lineage>
        <taxon>Bacteria</taxon>
        <taxon>Pseudomonadati</taxon>
        <taxon>Bacteroidota</taxon>
        <taxon>Chitinophagia</taxon>
        <taxon>Chitinophagales</taxon>
        <taxon>Chitinophagaceae</taxon>
        <taxon>Segetibacter</taxon>
    </lineage>
</organism>
<keyword evidence="7" id="KW-1185">Reference proteome</keyword>
<dbReference type="EC" id="2.7.1.-" evidence="5"/>
<dbReference type="GO" id="GO:0000215">
    <property type="term" value="F:tRNA 2'-phosphotransferase activity"/>
    <property type="evidence" value="ECO:0007669"/>
    <property type="project" value="TreeGrafter"/>
</dbReference>
<dbReference type="SUPFAM" id="SSF56399">
    <property type="entry name" value="ADP-ribosylation"/>
    <property type="match status" value="1"/>
</dbReference>
<comment type="similarity">
    <text evidence="1 5">Belongs to the KptA/TPT1 family.</text>
</comment>
<dbReference type="InterPro" id="IPR022928">
    <property type="entry name" value="RNA_2'-PTrans_KptA"/>
</dbReference>
<accession>A0A512BG85</accession>
<dbReference type="Gene3D" id="1.10.10.970">
    <property type="entry name" value="RNA 2'-phosphotransferase, Tpt1/KptA family, N-terminal domain"/>
    <property type="match status" value="1"/>
</dbReference>
<evidence type="ECO:0000256" key="5">
    <source>
        <dbReference type="HAMAP-Rule" id="MF_00299"/>
    </source>
</evidence>
<sequence>MVSEKEVTSLSKFISLVLRHNPGAIGLVLDENGWADTSALIDKMNKAGKHITPALLEHIVATNAKKRFAFNEDKTKIRASQGHSINIDLQLTPVEPPAILYHGTGERSVTCILQSGLEKRNRQWVHLSADVATAVAVGRRHGKPVVLTVDAATMHKEGRTFYLSANGVWLTESVPAKYIRTV</sequence>
<comment type="caution">
    <text evidence="6">The sequence shown here is derived from an EMBL/GenBank/DDBJ whole genome shotgun (WGS) entry which is preliminary data.</text>
</comment>
<comment type="function">
    <text evidence="4 5">Removes the 2'-phosphate from RNA via an intermediate in which the phosphate is ADP-ribosylated by NAD followed by a presumed transesterification to release the RNA and generate ADP-ribose 1''-2''-cyclic phosphate (APPR&gt;P). May function as an ADP-ribosylase.</text>
</comment>
<dbReference type="AlphaFoldDB" id="A0A512BG85"/>
<evidence type="ECO:0000313" key="7">
    <source>
        <dbReference type="Proteomes" id="UP000321513"/>
    </source>
</evidence>
<dbReference type="InterPro" id="IPR042080">
    <property type="entry name" value="RNA_2'-PTrans_N"/>
</dbReference>
<keyword evidence="3 5" id="KW-0520">NAD</keyword>
<dbReference type="Pfam" id="PF01885">
    <property type="entry name" value="PTS_2-RNA"/>
    <property type="match status" value="1"/>
</dbReference>
<evidence type="ECO:0000256" key="2">
    <source>
        <dbReference type="ARBA" id="ARBA00022679"/>
    </source>
</evidence>
<reference evidence="6 7" key="1">
    <citation type="submission" date="2019-07" db="EMBL/GenBank/DDBJ databases">
        <title>Whole genome shotgun sequence of Segetibacter aerophilus NBRC 106135.</title>
        <authorList>
            <person name="Hosoyama A."/>
            <person name="Uohara A."/>
            <person name="Ohji S."/>
            <person name="Ichikawa N."/>
        </authorList>
    </citation>
    <scope>NUCLEOTIDE SEQUENCE [LARGE SCALE GENOMIC DNA]</scope>
    <source>
        <strain evidence="6 7">NBRC 106135</strain>
    </source>
</reference>
<proteinExistence type="inferred from homology"/>
<protein>
    <recommendedName>
        <fullName evidence="5">Probable RNA 2'-phosphotransferase</fullName>
        <ecNumber evidence="5">2.7.1.-</ecNumber>
    </recommendedName>
</protein>
<dbReference type="NCBIfam" id="NF002014">
    <property type="entry name" value="PRK00819.1-4"/>
    <property type="match status" value="1"/>
</dbReference>
<dbReference type="PANTHER" id="PTHR12684">
    <property type="entry name" value="PUTATIVE PHOSPHOTRANSFERASE"/>
    <property type="match status" value="1"/>
</dbReference>
<dbReference type="PANTHER" id="PTHR12684:SF2">
    <property type="entry name" value="TRNA 2'-PHOSPHOTRANSFERASE 1"/>
    <property type="match status" value="1"/>
</dbReference>
<dbReference type="InterPro" id="IPR042081">
    <property type="entry name" value="RNA_2'-PTrans_C"/>
</dbReference>
<name>A0A512BG85_9BACT</name>
<keyword evidence="2 5" id="KW-0808">Transferase</keyword>
<evidence type="ECO:0000256" key="1">
    <source>
        <dbReference type="ARBA" id="ARBA00009836"/>
    </source>
</evidence>
<dbReference type="InterPro" id="IPR002745">
    <property type="entry name" value="Ptrans_KptA/Tpt1"/>
</dbReference>